<proteinExistence type="predicted"/>
<protein>
    <submittedName>
        <fullName evidence="1">Uncharacterized protein</fullName>
    </submittedName>
</protein>
<dbReference type="AlphaFoldDB" id="A0A0C9X7A5"/>
<keyword evidence="2" id="KW-1185">Reference proteome</keyword>
<dbReference type="Proteomes" id="UP000054477">
    <property type="component" value="Unassembled WGS sequence"/>
</dbReference>
<reference evidence="1 2" key="1">
    <citation type="submission" date="2014-04" db="EMBL/GenBank/DDBJ databases">
        <authorList>
            <consortium name="DOE Joint Genome Institute"/>
            <person name="Kuo A."/>
            <person name="Kohler A."/>
            <person name="Nagy L.G."/>
            <person name="Floudas D."/>
            <person name="Copeland A."/>
            <person name="Barry K.W."/>
            <person name="Cichocki N."/>
            <person name="Veneault-Fourrey C."/>
            <person name="LaButti K."/>
            <person name="Lindquist E.A."/>
            <person name="Lipzen A."/>
            <person name="Lundell T."/>
            <person name="Morin E."/>
            <person name="Murat C."/>
            <person name="Sun H."/>
            <person name="Tunlid A."/>
            <person name="Henrissat B."/>
            <person name="Grigoriev I.V."/>
            <person name="Hibbett D.S."/>
            <person name="Martin F."/>
            <person name="Nordberg H.P."/>
            <person name="Cantor M.N."/>
            <person name="Hua S.X."/>
        </authorList>
    </citation>
    <scope>NUCLEOTIDE SEQUENCE [LARGE SCALE GENOMIC DNA]</scope>
    <source>
        <strain evidence="1 2">LaAM-08-1</strain>
    </source>
</reference>
<gene>
    <name evidence="1" type="ORF">K443DRAFT_592813</name>
</gene>
<reference evidence="2" key="2">
    <citation type="submission" date="2015-01" db="EMBL/GenBank/DDBJ databases">
        <title>Evolutionary Origins and Diversification of the Mycorrhizal Mutualists.</title>
        <authorList>
            <consortium name="DOE Joint Genome Institute"/>
            <consortium name="Mycorrhizal Genomics Consortium"/>
            <person name="Kohler A."/>
            <person name="Kuo A."/>
            <person name="Nagy L.G."/>
            <person name="Floudas D."/>
            <person name="Copeland A."/>
            <person name="Barry K.W."/>
            <person name="Cichocki N."/>
            <person name="Veneault-Fourrey C."/>
            <person name="LaButti K."/>
            <person name="Lindquist E.A."/>
            <person name="Lipzen A."/>
            <person name="Lundell T."/>
            <person name="Morin E."/>
            <person name="Murat C."/>
            <person name="Riley R."/>
            <person name="Ohm R."/>
            <person name="Sun H."/>
            <person name="Tunlid A."/>
            <person name="Henrissat B."/>
            <person name="Grigoriev I.V."/>
            <person name="Hibbett D.S."/>
            <person name="Martin F."/>
        </authorList>
    </citation>
    <scope>NUCLEOTIDE SEQUENCE [LARGE SCALE GENOMIC DNA]</scope>
    <source>
        <strain evidence="2">LaAM-08-1</strain>
    </source>
</reference>
<evidence type="ECO:0000313" key="1">
    <source>
        <dbReference type="EMBL" id="KIK00931.1"/>
    </source>
</evidence>
<name>A0A0C9X7A5_9AGAR</name>
<sequence length="87" mass="9616">MESIKVCKSITSTTYIGTITMSGATNTTNYKVYKVKGEVNKYGAIVNIILKTLAVAGVWRKKSWNDAVLRPRSTSLNGRTTPTPYRT</sequence>
<accession>A0A0C9X7A5</accession>
<evidence type="ECO:0000313" key="2">
    <source>
        <dbReference type="Proteomes" id="UP000054477"/>
    </source>
</evidence>
<organism evidence="1 2">
    <name type="scientific">Laccaria amethystina LaAM-08-1</name>
    <dbReference type="NCBI Taxonomy" id="1095629"/>
    <lineage>
        <taxon>Eukaryota</taxon>
        <taxon>Fungi</taxon>
        <taxon>Dikarya</taxon>
        <taxon>Basidiomycota</taxon>
        <taxon>Agaricomycotina</taxon>
        <taxon>Agaricomycetes</taxon>
        <taxon>Agaricomycetidae</taxon>
        <taxon>Agaricales</taxon>
        <taxon>Agaricineae</taxon>
        <taxon>Hydnangiaceae</taxon>
        <taxon>Laccaria</taxon>
    </lineage>
</organism>
<dbReference type="EMBL" id="KN838616">
    <property type="protein sequence ID" value="KIK00931.1"/>
    <property type="molecule type" value="Genomic_DNA"/>
</dbReference>
<dbReference type="HOGENOM" id="CLU_2483720_0_0_1"/>